<dbReference type="GO" id="GO:0003700">
    <property type="term" value="F:DNA-binding transcription factor activity"/>
    <property type="evidence" value="ECO:0007669"/>
    <property type="project" value="InterPro"/>
</dbReference>
<dbReference type="InterPro" id="IPR018062">
    <property type="entry name" value="HTH_AraC-typ_CS"/>
</dbReference>
<organism evidence="5 6">
    <name type="scientific">Candidatus Burkholderia verschuerenii</name>
    <dbReference type="NCBI Taxonomy" id="242163"/>
    <lineage>
        <taxon>Bacteria</taxon>
        <taxon>Pseudomonadati</taxon>
        <taxon>Pseudomonadota</taxon>
        <taxon>Betaproteobacteria</taxon>
        <taxon>Burkholderiales</taxon>
        <taxon>Burkholderiaceae</taxon>
        <taxon>Burkholderia</taxon>
    </lineage>
</organism>
<dbReference type="PATRIC" id="fig|242163.4.peg.3657"/>
<gene>
    <name evidence="5" type="ORF">BVER_02367</name>
</gene>
<accession>A0A0L0M4I1</accession>
<name>A0A0L0M4I1_9BURK</name>
<evidence type="ECO:0000256" key="2">
    <source>
        <dbReference type="ARBA" id="ARBA00023125"/>
    </source>
</evidence>
<dbReference type="EMBL" id="LFJJ01000261">
    <property type="protein sequence ID" value="KND57283.1"/>
    <property type="molecule type" value="Genomic_DNA"/>
</dbReference>
<dbReference type="AlphaFoldDB" id="A0A0L0M4I1"/>
<evidence type="ECO:0000313" key="5">
    <source>
        <dbReference type="EMBL" id="KND57283.1"/>
    </source>
</evidence>
<evidence type="ECO:0000259" key="4">
    <source>
        <dbReference type="PROSITE" id="PS01124"/>
    </source>
</evidence>
<dbReference type="InterPro" id="IPR009057">
    <property type="entry name" value="Homeodomain-like_sf"/>
</dbReference>
<dbReference type="PROSITE" id="PS01124">
    <property type="entry name" value="HTH_ARAC_FAMILY_2"/>
    <property type="match status" value="1"/>
</dbReference>
<dbReference type="InterPro" id="IPR050204">
    <property type="entry name" value="AraC_XylS_family_regulators"/>
</dbReference>
<dbReference type="RefSeq" id="WP_198155421.1">
    <property type="nucleotide sequence ID" value="NZ_LFJJ01000261.1"/>
</dbReference>
<dbReference type="Proteomes" id="UP000036959">
    <property type="component" value="Unassembled WGS sequence"/>
</dbReference>
<dbReference type="PROSITE" id="PS00041">
    <property type="entry name" value="HTH_ARAC_FAMILY_1"/>
    <property type="match status" value="1"/>
</dbReference>
<evidence type="ECO:0000256" key="1">
    <source>
        <dbReference type="ARBA" id="ARBA00023015"/>
    </source>
</evidence>
<keyword evidence="1" id="KW-0805">Transcription regulation</keyword>
<dbReference type="PANTHER" id="PTHR46796">
    <property type="entry name" value="HTH-TYPE TRANSCRIPTIONAL ACTIVATOR RHAS-RELATED"/>
    <property type="match status" value="1"/>
</dbReference>
<evidence type="ECO:0000313" key="6">
    <source>
        <dbReference type="Proteomes" id="UP000036959"/>
    </source>
</evidence>
<sequence>MPRGAKLHGACFDAGDPLGALAASHIKTLAQVLTPMTVDQARTAAHATLDLLAACLLPKVSLVESQEDGRLAPALRAQALAHVERHLLDPDLTADSVQSALKVSRTALYELFREFGGVASLIRGKRLDEAMRRLVDPRRARERVSEIAYSTGFSNDKTFGRAFKERFGCAPGDARERGAGYRVEAKETREDAQSLAAEYDAIVRRLKD</sequence>
<keyword evidence="6" id="KW-1185">Reference proteome</keyword>
<dbReference type="GO" id="GO:0043565">
    <property type="term" value="F:sequence-specific DNA binding"/>
    <property type="evidence" value="ECO:0007669"/>
    <property type="project" value="InterPro"/>
</dbReference>
<proteinExistence type="predicted"/>
<comment type="caution">
    <text evidence="5">The sequence shown here is derived from an EMBL/GenBank/DDBJ whole genome shotgun (WGS) entry which is preliminary data.</text>
</comment>
<dbReference type="PANTHER" id="PTHR46796:SF6">
    <property type="entry name" value="ARAC SUBFAMILY"/>
    <property type="match status" value="1"/>
</dbReference>
<protein>
    <submittedName>
        <fullName evidence="5">Transcriptional regulator, AraC family</fullName>
    </submittedName>
</protein>
<keyword evidence="3" id="KW-0804">Transcription</keyword>
<dbReference type="SUPFAM" id="SSF46689">
    <property type="entry name" value="Homeodomain-like"/>
    <property type="match status" value="1"/>
</dbReference>
<dbReference type="SMART" id="SM00342">
    <property type="entry name" value="HTH_ARAC"/>
    <property type="match status" value="1"/>
</dbReference>
<dbReference type="InterPro" id="IPR020449">
    <property type="entry name" value="Tscrpt_reg_AraC-type_HTH"/>
</dbReference>
<reference evidence="6" key="1">
    <citation type="submission" date="2015-06" db="EMBL/GenBank/DDBJ databases">
        <title>Comparative genomics of Burkholderia leaf nodule symbionts.</title>
        <authorList>
            <person name="Carlier A."/>
            <person name="Eberl L."/>
            <person name="Pinto-Carbo M."/>
        </authorList>
    </citation>
    <scope>NUCLEOTIDE SEQUENCE [LARGE SCALE GENOMIC DNA]</scope>
    <source>
        <strain evidence="6">UZHbot4</strain>
    </source>
</reference>
<dbReference type="Gene3D" id="1.10.10.60">
    <property type="entry name" value="Homeodomain-like"/>
    <property type="match status" value="1"/>
</dbReference>
<dbReference type="Pfam" id="PF12833">
    <property type="entry name" value="HTH_18"/>
    <property type="match status" value="1"/>
</dbReference>
<evidence type="ECO:0000256" key="3">
    <source>
        <dbReference type="ARBA" id="ARBA00023163"/>
    </source>
</evidence>
<dbReference type="PRINTS" id="PR00032">
    <property type="entry name" value="HTHARAC"/>
</dbReference>
<feature type="domain" description="HTH araC/xylS-type" evidence="4">
    <location>
        <begin position="77"/>
        <end position="177"/>
    </location>
</feature>
<keyword evidence="2" id="KW-0238">DNA-binding</keyword>
<dbReference type="InterPro" id="IPR018060">
    <property type="entry name" value="HTH_AraC"/>
</dbReference>